<dbReference type="InterPro" id="IPR048290">
    <property type="entry name" value="ZP_chr"/>
</dbReference>
<feature type="compositionally biased region" description="Basic residues" evidence="16">
    <location>
        <begin position="550"/>
        <end position="559"/>
    </location>
</feature>
<keyword evidence="6" id="KW-0165">Cleavage on pair of basic residues</keyword>
<dbReference type="CDD" id="cd00111">
    <property type="entry name" value="Trefoil"/>
    <property type="match status" value="1"/>
</dbReference>
<dbReference type="Pfam" id="PF00100">
    <property type="entry name" value="Zona_pellucida"/>
    <property type="match status" value="1"/>
</dbReference>
<evidence type="ECO:0000256" key="7">
    <source>
        <dbReference type="ARBA" id="ARBA00022692"/>
    </source>
</evidence>
<comment type="subcellular location">
    <subcellularLocation>
        <location evidence="1">Cell membrane</location>
        <topology evidence="1">Single-pass type I membrane protein</topology>
    </subcellularLocation>
    <subcellularLocation>
        <location evidence="14">Zona pellucida</location>
    </subcellularLocation>
</comment>
<evidence type="ECO:0000313" key="22">
    <source>
        <dbReference type="RefSeq" id="XP_004389370.1"/>
    </source>
</evidence>
<feature type="transmembrane region" description="Helical" evidence="17">
    <location>
        <begin position="597"/>
        <end position="620"/>
    </location>
</feature>
<dbReference type="AlphaFoldDB" id="A0A2Y9EA97"/>
<evidence type="ECO:0000256" key="3">
    <source>
        <dbReference type="ARBA" id="ARBA00022475"/>
    </source>
</evidence>
<dbReference type="InterPro" id="IPR054554">
    <property type="entry name" value="ZP1/4_Ig-like"/>
</dbReference>
<keyword evidence="4" id="KW-0964">Secreted</keyword>
<evidence type="ECO:0000256" key="4">
    <source>
        <dbReference type="ARBA" id="ARBA00022525"/>
    </source>
</evidence>
<comment type="caution">
    <text evidence="15">Lacks conserved residue(s) required for the propagation of feature annotation.</text>
</comment>
<evidence type="ECO:0000313" key="21">
    <source>
        <dbReference type="Proteomes" id="UP000248480"/>
    </source>
</evidence>
<organism evidence="21 22">
    <name type="scientific">Trichechus manatus latirostris</name>
    <name type="common">Florida manatee</name>
    <dbReference type="NCBI Taxonomy" id="127582"/>
    <lineage>
        <taxon>Eukaryota</taxon>
        <taxon>Metazoa</taxon>
        <taxon>Chordata</taxon>
        <taxon>Craniata</taxon>
        <taxon>Vertebrata</taxon>
        <taxon>Euteleostomi</taxon>
        <taxon>Mammalia</taxon>
        <taxon>Eutheria</taxon>
        <taxon>Afrotheria</taxon>
        <taxon>Sirenia</taxon>
        <taxon>Trichechidae</taxon>
        <taxon>Trichechus</taxon>
    </lineage>
</organism>
<keyword evidence="8 18" id="KW-0732">Signal</keyword>
<evidence type="ECO:0000256" key="6">
    <source>
        <dbReference type="ARBA" id="ARBA00022685"/>
    </source>
</evidence>
<name>A0A2Y9EA97_TRIMA</name>
<dbReference type="GO" id="GO:0007339">
    <property type="term" value="P:binding of sperm to zona pellucida"/>
    <property type="evidence" value="ECO:0007669"/>
    <property type="project" value="TreeGrafter"/>
</dbReference>
<dbReference type="KEGG" id="tmu:101360544"/>
<dbReference type="Pfam" id="PF23344">
    <property type="entry name" value="ZP-N"/>
    <property type="match status" value="1"/>
</dbReference>
<keyword evidence="9 17" id="KW-1133">Transmembrane helix</keyword>
<evidence type="ECO:0000259" key="20">
    <source>
        <dbReference type="PROSITE" id="PS51448"/>
    </source>
</evidence>
<evidence type="ECO:0000256" key="14">
    <source>
        <dbReference type="ARBA" id="ARBA00024183"/>
    </source>
</evidence>
<dbReference type="PROSITE" id="PS51448">
    <property type="entry name" value="P_TREFOIL_2"/>
    <property type="match status" value="1"/>
</dbReference>
<evidence type="ECO:0000256" key="12">
    <source>
        <dbReference type="ARBA" id="ARBA00023180"/>
    </source>
</evidence>
<evidence type="ECO:0000256" key="8">
    <source>
        <dbReference type="ARBA" id="ARBA00022729"/>
    </source>
</evidence>
<dbReference type="PANTHER" id="PTHR23343">
    <property type="entry name" value="ZONA PELLUCIDA SPERM-BINDING PROTEIN"/>
    <property type="match status" value="1"/>
</dbReference>
<keyword evidence="21" id="KW-1185">Reference proteome</keyword>
<dbReference type="PROSITE" id="PS00682">
    <property type="entry name" value="ZP_1"/>
    <property type="match status" value="1"/>
</dbReference>
<dbReference type="InterPro" id="IPR042235">
    <property type="entry name" value="ZP-C_dom"/>
</dbReference>
<evidence type="ECO:0000256" key="13">
    <source>
        <dbReference type="ARBA" id="ARBA00023279"/>
    </source>
</evidence>
<feature type="compositionally biased region" description="Low complexity" evidence="16">
    <location>
        <begin position="159"/>
        <end position="177"/>
    </location>
</feature>
<dbReference type="SUPFAM" id="SSF57492">
    <property type="entry name" value="Trefoil"/>
    <property type="match status" value="1"/>
</dbReference>
<feature type="signal peptide" evidence="18">
    <location>
        <begin position="1"/>
        <end position="21"/>
    </location>
</feature>
<dbReference type="InterPro" id="IPR017977">
    <property type="entry name" value="ZP_dom_CS"/>
</dbReference>
<dbReference type="InterPro" id="IPR055356">
    <property type="entry name" value="ZP-N"/>
</dbReference>
<dbReference type="OrthoDB" id="9907024at2759"/>
<evidence type="ECO:0000256" key="16">
    <source>
        <dbReference type="SAM" id="MobiDB-lite"/>
    </source>
</evidence>
<evidence type="ECO:0000256" key="15">
    <source>
        <dbReference type="PROSITE-ProRule" id="PRU00779"/>
    </source>
</evidence>
<dbReference type="Gene3D" id="2.60.40.4100">
    <property type="entry name" value="Zona pellucida, ZP-C domain"/>
    <property type="match status" value="1"/>
</dbReference>
<dbReference type="FunFam" id="2.60.40.3210:FF:000007">
    <property type="entry name" value="Zona pellucida glycoprotein 1"/>
    <property type="match status" value="1"/>
</dbReference>
<dbReference type="InterPro" id="IPR051148">
    <property type="entry name" value="Zona_Pellucida_Domain_gp"/>
</dbReference>
<evidence type="ECO:0000256" key="17">
    <source>
        <dbReference type="SAM" id="Phobius"/>
    </source>
</evidence>
<keyword evidence="5" id="KW-0272">Extracellular matrix</keyword>
<dbReference type="PANTHER" id="PTHR23343:SF41">
    <property type="entry name" value="ZONA PELLUCIDA SPERM-BINDING PROTEIN 1"/>
    <property type="match status" value="1"/>
</dbReference>
<dbReference type="Pfam" id="PF22821">
    <property type="entry name" value="ZP1_ZP4_Ig-like"/>
    <property type="match status" value="1"/>
</dbReference>
<dbReference type="InterPro" id="IPR044913">
    <property type="entry name" value="P_trefoil_dom_sf"/>
</dbReference>
<feature type="region of interest" description="Disordered" evidence="16">
    <location>
        <begin position="550"/>
        <end position="591"/>
    </location>
</feature>
<keyword evidence="13" id="KW-0278">Fertilization</keyword>
<dbReference type="RefSeq" id="XP_004389370.1">
    <property type="nucleotide sequence ID" value="XM_004389313.1"/>
</dbReference>
<reference evidence="22" key="1">
    <citation type="submission" date="2025-08" db="UniProtKB">
        <authorList>
            <consortium name="RefSeq"/>
        </authorList>
    </citation>
    <scope>IDENTIFICATION</scope>
</reference>
<dbReference type="PROSITE" id="PS00025">
    <property type="entry name" value="P_TREFOIL_1"/>
    <property type="match status" value="1"/>
</dbReference>
<keyword evidence="3" id="KW-1003">Cell membrane</keyword>
<evidence type="ECO:0000256" key="5">
    <source>
        <dbReference type="ARBA" id="ARBA00022530"/>
    </source>
</evidence>
<keyword evidence="12" id="KW-0325">Glycoprotein</keyword>
<dbReference type="SMART" id="SM00241">
    <property type="entry name" value="ZP"/>
    <property type="match status" value="1"/>
</dbReference>
<feature type="chain" id="PRO_5016182551" evidence="18">
    <location>
        <begin position="22"/>
        <end position="634"/>
    </location>
</feature>
<dbReference type="PRINTS" id="PR00023">
    <property type="entry name" value="ZPELLUCIDA"/>
</dbReference>
<dbReference type="FunCoup" id="A0A2Y9EA97">
    <property type="interactions" value="91"/>
</dbReference>
<feature type="disulfide bond" evidence="15">
    <location>
        <begin position="241"/>
        <end position="256"/>
    </location>
</feature>
<dbReference type="GO" id="GO:0035804">
    <property type="term" value="F:structural constituent of egg coat"/>
    <property type="evidence" value="ECO:0007669"/>
    <property type="project" value="TreeGrafter"/>
</dbReference>
<evidence type="ECO:0000256" key="1">
    <source>
        <dbReference type="ARBA" id="ARBA00004251"/>
    </source>
</evidence>
<keyword evidence="11 15" id="KW-1015">Disulfide bond</keyword>
<dbReference type="Proteomes" id="UP000248480">
    <property type="component" value="Unplaced"/>
</dbReference>
<evidence type="ECO:0000256" key="9">
    <source>
        <dbReference type="ARBA" id="ARBA00022989"/>
    </source>
</evidence>
<evidence type="ECO:0000256" key="2">
    <source>
        <dbReference type="ARBA" id="ARBA00010863"/>
    </source>
</evidence>
<dbReference type="GeneID" id="101360544"/>
<dbReference type="InterPro" id="IPR001507">
    <property type="entry name" value="ZP_dom"/>
</dbReference>
<feature type="domain" description="P-type" evidence="20">
    <location>
        <begin position="230"/>
        <end position="270"/>
    </location>
</feature>
<accession>A0A2Y9EA97</accession>
<dbReference type="GO" id="GO:0032190">
    <property type="term" value="F:acrosin binding"/>
    <property type="evidence" value="ECO:0007669"/>
    <property type="project" value="TreeGrafter"/>
</dbReference>
<evidence type="ECO:0000259" key="19">
    <source>
        <dbReference type="PROSITE" id="PS51034"/>
    </source>
</evidence>
<evidence type="ECO:0000256" key="10">
    <source>
        <dbReference type="ARBA" id="ARBA00023136"/>
    </source>
</evidence>
<evidence type="ECO:0000256" key="18">
    <source>
        <dbReference type="SAM" id="SignalP"/>
    </source>
</evidence>
<protein>
    <submittedName>
        <fullName evidence="22">Zona pellucida sperm-binding protein 1</fullName>
    </submittedName>
</protein>
<feature type="compositionally biased region" description="Low complexity" evidence="16">
    <location>
        <begin position="188"/>
        <end position="204"/>
    </location>
</feature>
<comment type="similarity">
    <text evidence="2">Belongs to the ZP domain family. ZPB subfamily.</text>
</comment>
<gene>
    <name evidence="22" type="primary">ZP1</name>
</gene>
<dbReference type="GO" id="GO:0005886">
    <property type="term" value="C:plasma membrane"/>
    <property type="evidence" value="ECO:0007669"/>
    <property type="project" value="UniProtKB-SubCell"/>
</dbReference>
<dbReference type="InterPro" id="IPR000519">
    <property type="entry name" value="P_trefoil_dom"/>
</dbReference>
<dbReference type="InParanoid" id="A0A2Y9EA97"/>
<feature type="domain" description="ZP" evidence="19">
    <location>
        <begin position="275"/>
        <end position="550"/>
    </location>
</feature>
<feature type="compositionally biased region" description="Polar residues" evidence="16">
    <location>
        <begin position="577"/>
        <end position="591"/>
    </location>
</feature>
<dbReference type="InterPro" id="IPR055355">
    <property type="entry name" value="ZP-C"/>
</dbReference>
<keyword evidence="10 17" id="KW-0472">Membrane</keyword>
<dbReference type="PROSITE" id="PS51034">
    <property type="entry name" value="ZP_2"/>
    <property type="match status" value="1"/>
</dbReference>
<dbReference type="GO" id="GO:0035805">
    <property type="term" value="C:egg coat"/>
    <property type="evidence" value="ECO:0007669"/>
    <property type="project" value="UniProtKB-SubCell"/>
</dbReference>
<dbReference type="CTD" id="22917"/>
<dbReference type="SMART" id="SM00018">
    <property type="entry name" value="PD"/>
    <property type="match status" value="1"/>
</dbReference>
<evidence type="ECO:0000256" key="11">
    <source>
        <dbReference type="ARBA" id="ARBA00023157"/>
    </source>
</evidence>
<dbReference type="STRING" id="127582.A0A2Y9EA97"/>
<dbReference type="Gene3D" id="2.60.40.3210">
    <property type="entry name" value="Zona pellucida, ZP-N domain"/>
    <property type="match status" value="1"/>
</dbReference>
<sequence length="634" mass="68882">MAWSRVVLLLLVAATLGPGLSHRPQPEPGLPGLRYSYDCGVQGMQLLVLPGPGRTVRFKVVDEFGNQLDVNNCSICYHWITSKPQGAVVFSADYRGCHVLEKDGRSHLTVIVEALLPDGLVDAVQDATLICPKPDSSWTLDSHLVPPTMSSLSTPHAVSLHPTSGHPSPGSSHAFPSLLLPDHSSIHPTPASSSLGPGPTGSTLAQPQQNTLEHWDVDKPAYIGTHLTQEQCRVATGHIPCTVRRNSKEACQQAGCCYDNTREVPCYYSNTATVQCFRDGYLVLVVSQETALAHRITLANVHLAYAPTSCPPAQKTGAFVVFRFPLTHCGTTVQVAGNQLIYENQLVSDIDVQMGPRGSITWDSTFRLHVRCIFNASDFLPVQASVFPHPPPGPVTQSGPLRLELRIAKDKTFSSYYGEEDYPVLKLLQEPVHVEVRLLQRTDPSLALVLHQCWATPGTNPFQQPQWPILSDGCPFDGDGYRTQMLTLDGTTLPFPSHYQRFTVATFAFLDKGSHRALRGPVYFFCSASACHPSALGTCSTPCSSGTSRRRRFSGHHNASRPQDIASSPGLVGFEDSSGQEPTLGPTGSTRNSNSKLLLWVILLLLAVALVLVVSIFMGLSQAWAQKLQESSKG</sequence>
<feature type="region of interest" description="Disordered" evidence="16">
    <location>
        <begin position="151"/>
        <end position="207"/>
    </location>
</feature>
<keyword evidence="7 17" id="KW-0812">Transmembrane</keyword>
<dbReference type="GO" id="GO:0060468">
    <property type="term" value="P:prevention of polyspermy"/>
    <property type="evidence" value="ECO:0007669"/>
    <property type="project" value="TreeGrafter"/>
</dbReference>
<proteinExistence type="inferred from homology"/>
<dbReference type="InterPro" id="IPR017957">
    <property type="entry name" value="P_trefoil_CS"/>
</dbReference>